<evidence type="ECO:0000313" key="2">
    <source>
        <dbReference type="EMBL" id="THD66661.1"/>
    </source>
</evidence>
<evidence type="ECO:0000259" key="1">
    <source>
        <dbReference type="Pfam" id="PF00188"/>
    </source>
</evidence>
<dbReference type="RefSeq" id="WP_136336732.1">
    <property type="nucleotide sequence ID" value="NZ_QXMP01000003.1"/>
</dbReference>
<dbReference type="CDD" id="cd05379">
    <property type="entry name" value="CAP_bacterial"/>
    <property type="match status" value="1"/>
</dbReference>
<comment type="caution">
    <text evidence="2">The sequence shown here is derived from an EMBL/GenBank/DDBJ whole genome shotgun (WGS) entry which is preliminary data.</text>
</comment>
<proteinExistence type="predicted"/>
<dbReference type="OrthoDB" id="982527at2"/>
<dbReference type="InterPro" id="IPR014044">
    <property type="entry name" value="CAP_dom"/>
</dbReference>
<dbReference type="Gene3D" id="3.40.33.10">
    <property type="entry name" value="CAP"/>
    <property type="match status" value="1"/>
</dbReference>
<dbReference type="PROSITE" id="PS51257">
    <property type="entry name" value="PROKAR_LIPOPROTEIN"/>
    <property type="match status" value="1"/>
</dbReference>
<reference evidence="2 3" key="1">
    <citation type="submission" date="2019-04" db="EMBL/GenBank/DDBJ databases">
        <title>Draft genome sequence of Robertkochia marina CC-AMO-30D.</title>
        <authorList>
            <person name="Hameed A."/>
            <person name="Lin S.-Y."/>
            <person name="Shahina M."/>
            <person name="Lai W.-A."/>
            <person name="Young C.-C."/>
        </authorList>
    </citation>
    <scope>NUCLEOTIDE SEQUENCE [LARGE SCALE GENOMIC DNA]</scope>
    <source>
        <strain evidence="2 3">CC-AMO-30D</strain>
    </source>
</reference>
<dbReference type="PANTHER" id="PTHR31157:SF1">
    <property type="entry name" value="SCP DOMAIN-CONTAINING PROTEIN"/>
    <property type="match status" value="1"/>
</dbReference>
<gene>
    <name evidence="2" type="ORF">E7Z59_12815</name>
</gene>
<dbReference type="EMBL" id="SSMC01000003">
    <property type="protein sequence ID" value="THD66661.1"/>
    <property type="molecule type" value="Genomic_DNA"/>
</dbReference>
<dbReference type="PANTHER" id="PTHR31157">
    <property type="entry name" value="SCP DOMAIN-CONTAINING PROTEIN"/>
    <property type="match status" value="1"/>
</dbReference>
<name>A0A4S3LZQ7_9FLAO</name>
<dbReference type="SUPFAM" id="SSF55797">
    <property type="entry name" value="PR-1-like"/>
    <property type="match status" value="1"/>
</dbReference>
<dbReference type="Proteomes" id="UP000305939">
    <property type="component" value="Unassembled WGS sequence"/>
</dbReference>
<dbReference type="Pfam" id="PF00188">
    <property type="entry name" value="CAP"/>
    <property type="match status" value="1"/>
</dbReference>
<dbReference type="AlphaFoldDB" id="A0A4S3LZQ7"/>
<sequence>MKALTPKGAVLLCLYVMMGCTLISCSHDLEEDLHQAQALTLINVEAEVFDLINAHRVEIGLNPLSDLDIAYPKAAEHTEYMVLTGEASHHNFYDREAYLISQAGAEDVAENVAKAYGTAEGAVNAWLGSEAHKAVIEGAFTHGSICVMKDEHGKYFYTHIFVKK</sequence>
<feature type="domain" description="SCP" evidence="1">
    <location>
        <begin position="49"/>
        <end position="158"/>
    </location>
</feature>
<accession>A0A4S3LZQ7</accession>
<evidence type="ECO:0000313" key="3">
    <source>
        <dbReference type="Proteomes" id="UP000305939"/>
    </source>
</evidence>
<keyword evidence="3" id="KW-1185">Reference proteome</keyword>
<protein>
    <submittedName>
        <fullName evidence="2">CAP domain-containing protein</fullName>
    </submittedName>
</protein>
<dbReference type="InterPro" id="IPR035940">
    <property type="entry name" value="CAP_sf"/>
</dbReference>
<organism evidence="2 3">
    <name type="scientific">Robertkochia marina</name>
    <dbReference type="NCBI Taxonomy" id="1227945"/>
    <lineage>
        <taxon>Bacteria</taxon>
        <taxon>Pseudomonadati</taxon>
        <taxon>Bacteroidota</taxon>
        <taxon>Flavobacteriia</taxon>
        <taxon>Flavobacteriales</taxon>
        <taxon>Flavobacteriaceae</taxon>
        <taxon>Robertkochia</taxon>
    </lineage>
</organism>